<dbReference type="Proteomes" id="UP001595840">
    <property type="component" value="Unassembled WGS sequence"/>
</dbReference>
<proteinExistence type="inferred from homology"/>
<dbReference type="HAMAP" id="MF_00758">
    <property type="entry name" value="UPF0301"/>
    <property type="match status" value="1"/>
</dbReference>
<evidence type="ECO:0000256" key="2">
    <source>
        <dbReference type="HAMAP-Rule" id="MF_00758"/>
    </source>
</evidence>
<evidence type="ECO:0000256" key="1">
    <source>
        <dbReference type="ARBA" id="ARBA00009600"/>
    </source>
</evidence>
<accession>A0ABV8V155</accession>
<dbReference type="PANTHER" id="PTHR30327:SF1">
    <property type="entry name" value="UPF0301 PROTEIN YQGE"/>
    <property type="match status" value="1"/>
</dbReference>
<comment type="similarity">
    <text evidence="1 2">Belongs to the UPF0301 (AlgH) family.</text>
</comment>
<gene>
    <name evidence="3" type="ORF">ACFOX3_03910</name>
</gene>
<evidence type="ECO:0000313" key="3">
    <source>
        <dbReference type="EMBL" id="MFC4361432.1"/>
    </source>
</evidence>
<reference evidence="4" key="1">
    <citation type="journal article" date="2019" name="Int. J. Syst. Evol. Microbiol.">
        <title>The Global Catalogue of Microorganisms (GCM) 10K type strain sequencing project: providing services to taxonomists for standard genome sequencing and annotation.</title>
        <authorList>
            <consortium name="The Broad Institute Genomics Platform"/>
            <consortium name="The Broad Institute Genome Sequencing Center for Infectious Disease"/>
            <person name="Wu L."/>
            <person name="Ma J."/>
        </authorList>
    </citation>
    <scope>NUCLEOTIDE SEQUENCE [LARGE SCALE GENOMIC DNA]</scope>
    <source>
        <strain evidence="4">CECT 8570</strain>
    </source>
</reference>
<dbReference type="Pfam" id="PF02622">
    <property type="entry name" value="DUF179"/>
    <property type="match status" value="1"/>
</dbReference>
<dbReference type="PANTHER" id="PTHR30327">
    <property type="entry name" value="UNCHARACTERIZED PROTEIN YQGE"/>
    <property type="match status" value="1"/>
</dbReference>
<name>A0ABV8V155_9GAMM</name>
<organism evidence="3 4">
    <name type="scientific">Simiduia curdlanivorans</name>
    <dbReference type="NCBI Taxonomy" id="1492769"/>
    <lineage>
        <taxon>Bacteria</taxon>
        <taxon>Pseudomonadati</taxon>
        <taxon>Pseudomonadota</taxon>
        <taxon>Gammaproteobacteria</taxon>
        <taxon>Cellvibrionales</taxon>
        <taxon>Cellvibrionaceae</taxon>
        <taxon>Simiduia</taxon>
    </lineage>
</organism>
<dbReference type="SUPFAM" id="SSF143456">
    <property type="entry name" value="VC0467-like"/>
    <property type="match status" value="1"/>
</dbReference>
<evidence type="ECO:0000313" key="4">
    <source>
        <dbReference type="Proteomes" id="UP001595840"/>
    </source>
</evidence>
<dbReference type="EMBL" id="JBHSCX010000003">
    <property type="protein sequence ID" value="MFC4361432.1"/>
    <property type="molecule type" value="Genomic_DNA"/>
</dbReference>
<protein>
    <recommendedName>
        <fullName evidence="2">UPF0301 protein ACFOX3_03910</fullName>
    </recommendedName>
</protein>
<keyword evidence="4" id="KW-1185">Reference proteome</keyword>
<dbReference type="RefSeq" id="WP_290259705.1">
    <property type="nucleotide sequence ID" value="NZ_JAUFQG010000004.1"/>
</dbReference>
<dbReference type="NCBIfam" id="NF001266">
    <property type="entry name" value="PRK00228.1-1"/>
    <property type="match status" value="1"/>
</dbReference>
<dbReference type="InterPro" id="IPR003774">
    <property type="entry name" value="AlgH-like"/>
</dbReference>
<dbReference type="Gene3D" id="3.40.1740.10">
    <property type="entry name" value="VC0467-like"/>
    <property type="match status" value="1"/>
</dbReference>
<comment type="caution">
    <text evidence="3">The sequence shown here is derived from an EMBL/GenBank/DDBJ whole genome shotgun (WGS) entry which is preliminary data.</text>
</comment>
<sequence>MSKSKKINRDELKAGSLKGRFLVSMPCLQDPYFNHSITYICDHSEDGAMGLVLNHPLSDINVGDIFQQLDLVTDQELANEPVFSGGPVQKERGFVLHPQGQEWDSTIAISDKVNLTASKDILASMAAGHGPTRAIVALGYAGWEAGQLEDEIANNAWITLDGDDSLLFDTPAHLRWSAAAKMLGFDLNLLSNHVGHA</sequence>